<reference evidence="1" key="1">
    <citation type="journal article" date="2021" name="Proc. Natl. Acad. Sci. U.S.A.">
        <title>A Catalog of Tens of Thousands of Viruses from Human Metagenomes Reveals Hidden Associations with Chronic Diseases.</title>
        <authorList>
            <person name="Tisza M.J."/>
            <person name="Buck C.B."/>
        </authorList>
    </citation>
    <scope>NUCLEOTIDE SEQUENCE</scope>
    <source>
        <strain evidence="1">CtYh54</strain>
    </source>
</reference>
<proteinExistence type="predicted"/>
<organism evidence="1">
    <name type="scientific">Siphoviridae sp. ctYh54</name>
    <dbReference type="NCBI Taxonomy" id="2826379"/>
    <lineage>
        <taxon>Viruses</taxon>
        <taxon>Duplodnaviria</taxon>
        <taxon>Heunggongvirae</taxon>
        <taxon>Uroviricota</taxon>
        <taxon>Caudoviricetes</taxon>
    </lineage>
</organism>
<dbReference type="EMBL" id="BK014884">
    <property type="protein sequence ID" value="DAD80455.1"/>
    <property type="molecule type" value="Genomic_DNA"/>
</dbReference>
<name>A0A8S5MEE9_9CAUD</name>
<accession>A0A8S5MEE9</accession>
<evidence type="ECO:0000313" key="1">
    <source>
        <dbReference type="EMBL" id="DAD80455.1"/>
    </source>
</evidence>
<sequence length="143" mass="16155">MLDGSLIINKDTLRMSIRKGDTGSVCFRLSEAMYDCTFWFVVKEKASQPDNEAPIFQKYEHVGGSLLLISISEEESDRLVSASSSCGCTQYKDYIWALKYAKHLKDEEGNLIGIGSVKTLIPHPMRRPPIFRVYPEIIEGPHV</sequence>
<protein>
    <submittedName>
        <fullName evidence="1">Uncharacterized protein</fullName>
    </submittedName>
</protein>